<keyword evidence="3" id="KW-1185">Reference proteome</keyword>
<dbReference type="Gene3D" id="3.80.10.10">
    <property type="entry name" value="Ribonuclease Inhibitor"/>
    <property type="match status" value="1"/>
</dbReference>
<dbReference type="SMART" id="SM00367">
    <property type="entry name" value="LRR_CC"/>
    <property type="match status" value="2"/>
</dbReference>
<dbReference type="AlphaFoldDB" id="A0A8S1J6A6"/>
<dbReference type="PANTHER" id="PTHR13382">
    <property type="entry name" value="MITOCHONDRIAL ATP SYNTHASE COUPLING FACTOR B"/>
    <property type="match status" value="1"/>
</dbReference>
<evidence type="ECO:0000313" key="3">
    <source>
        <dbReference type="Proteomes" id="UP000708148"/>
    </source>
</evidence>
<comment type="subcellular location">
    <subcellularLocation>
        <location evidence="1">Cytoplasm</location>
        <location evidence="1">Cytoskeleton</location>
        <location evidence="1">Cilium axoneme</location>
    </subcellularLocation>
</comment>
<dbReference type="EMBL" id="CAJHUC010001528">
    <property type="protein sequence ID" value="CAD7701408.1"/>
    <property type="molecule type" value="Genomic_DNA"/>
</dbReference>
<dbReference type="InterPro" id="IPR050648">
    <property type="entry name" value="F-box_LRR-repeat"/>
</dbReference>
<gene>
    <name evidence="2" type="ORF">OSTQU699_LOCUS6767</name>
</gene>
<sequence length="155" mass="17258">MRHLTGLTCLEHLEMRALPYVSDVCVEWLAKVTTLVHLELSPLHSGDPFHLGHDYQLTDQGLKHVAQLQALKYLCLEKCGMVSNKGLKYIGKLTGLEYLDISRMSSITSAGLDHLSELRSLRCLVLSGCCNLFHGARDVLVGMGLGSIRLVLDRW</sequence>
<dbReference type="OrthoDB" id="550575at2759"/>
<organism evidence="2 3">
    <name type="scientific">Ostreobium quekettii</name>
    <dbReference type="NCBI Taxonomy" id="121088"/>
    <lineage>
        <taxon>Eukaryota</taxon>
        <taxon>Viridiplantae</taxon>
        <taxon>Chlorophyta</taxon>
        <taxon>core chlorophytes</taxon>
        <taxon>Ulvophyceae</taxon>
        <taxon>TCBD clade</taxon>
        <taxon>Bryopsidales</taxon>
        <taxon>Ostreobineae</taxon>
        <taxon>Ostreobiaceae</taxon>
        <taxon>Ostreobium</taxon>
    </lineage>
</organism>
<proteinExistence type="predicted"/>
<evidence type="ECO:0000256" key="1">
    <source>
        <dbReference type="ARBA" id="ARBA00004430"/>
    </source>
</evidence>
<reference evidence="2" key="1">
    <citation type="submission" date="2020-12" db="EMBL/GenBank/DDBJ databases">
        <authorList>
            <person name="Iha C."/>
        </authorList>
    </citation>
    <scope>NUCLEOTIDE SEQUENCE</scope>
</reference>
<accession>A0A8S1J6A6</accession>
<comment type="caution">
    <text evidence="2">The sequence shown here is derived from an EMBL/GenBank/DDBJ whole genome shotgun (WGS) entry which is preliminary data.</text>
</comment>
<dbReference type="Proteomes" id="UP000708148">
    <property type="component" value="Unassembled WGS sequence"/>
</dbReference>
<dbReference type="InterPro" id="IPR032675">
    <property type="entry name" value="LRR_dom_sf"/>
</dbReference>
<protein>
    <submittedName>
        <fullName evidence="2">Uncharacterized protein</fullName>
    </submittedName>
</protein>
<name>A0A8S1J6A6_9CHLO</name>
<dbReference type="InterPro" id="IPR006553">
    <property type="entry name" value="Leu-rich_rpt_Cys-con_subtyp"/>
</dbReference>
<evidence type="ECO:0000313" key="2">
    <source>
        <dbReference type="EMBL" id="CAD7701408.1"/>
    </source>
</evidence>
<dbReference type="GO" id="GO:0005930">
    <property type="term" value="C:axoneme"/>
    <property type="evidence" value="ECO:0007669"/>
    <property type="project" value="UniProtKB-SubCell"/>
</dbReference>
<dbReference type="SUPFAM" id="SSF52047">
    <property type="entry name" value="RNI-like"/>
    <property type="match status" value="1"/>
</dbReference>